<proteinExistence type="predicted"/>
<keyword evidence="2" id="KW-1133">Transmembrane helix</keyword>
<feature type="non-terminal residue" evidence="3">
    <location>
        <position position="1"/>
    </location>
</feature>
<organism evidence="3">
    <name type="scientific">Tanacetum cinerariifolium</name>
    <name type="common">Dalmatian daisy</name>
    <name type="synonym">Chrysanthemum cinerariifolium</name>
    <dbReference type="NCBI Taxonomy" id="118510"/>
    <lineage>
        <taxon>Eukaryota</taxon>
        <taxon>Viridiplantae</taxon>
        <taxon>Streptophyta</taxon>
        <taxon>Embryophyta</taxon>
        <taxon>Tracheophyta</taxon>
        <taxon>Spermatophyta</taxon>
        <taxon>Magnoliopsida</taxon>
        <taxon>eudicotyledons</taxon>
        <taxon>Gunneridae</taxon>
        <taxon>Pentapetalae</taxon>
        <taxon>asterids</taxon>
        <taxon>campanulids</taxon>
        <taxon>Asterales</taxon>
        <taxon>Asteraceae</taxon>
        <taxon>Asteroideae</taxon>
        <taxon>Anthemideae</taxon>
        <taxon>Anthemidinae</taxon>
        <taxon>Tanacetum</taxon>
    </lineage>
</organism>
<keyword evidence="2" id="KW-0812">Transmembrane</keyword>
<dbReference type="AlphaFoldDB" id="A0A699XEI2"/>
<accession>A0A699XEI2</accession>
<feature type="region of interest" description="Disordered" evidence="1">
    <location>
        <begin position="1"/>
        <end position="37"/>
    </location>
</feature>
<comment type="caution">
    <text evidence="3">The sequence shown here is derived from an EMBL/GenBank/DDBJ whole genome shotgun (WGS) entry which is preliminary data.</text>
</comment>
<gene>
    <name evidence="3" type="ORF">Tci_928367</name>
</gene>
<evidence type="ECO:0000313" key="3">
    <source>
        <dbReference type="EMBL" id="GFD56398.1"/>
    </source>
</evidence>
<dbReference type="EMBL" id="BKCJ011828951">
    <property type="protein sequence ID" value="GFD56398.1"/>
    <property type="molecule type" value="Genomic_DNA"/>
</dbReference>
<protein>
    <submittedName>
        <fullName evidence="3">Uncharacterized protein</fullName>
    </submittedName>
</protein>
<feature type="transmembrane region" description="Helical" evidence="2">
    <location>
        <begin position="49"/>
        <end position="70"/>
    </location>
</feature>
<evidence type="ECO:0000256" key="2">
    <source>
        <dbReference type="SAM" id="Phobius"/>
    </source>
</evidence>
<reference evidence="3" key="1">
    <citation type="journal article" date="2019" name="Sci. Rep.">
        <title>Draft genome of Tanacetum cinerariifolium, the natural source of mosquito coil.</title>
        <authorList>
            <person name="Yamashiro T."/>
            <person name="Shiraishi A."/>
            <person name="Satake H."/>
            <person name="Nakayama K."/>
        </authorList>
    </citation>
    <scope>NUCLEOTIDE SEQUENCE</scope>
</reference>
<feature type="non-terminal residue" evidence="3">
    <location>
        <position position="90"/>
    </location>
</feature>
<sequence length="90" mass="9657">KNLISDGARGGGEAIQPMWDTPTTSYGAEHQGSHGDLETKPMCSGMPLLVIWFCVPFAAPVLALSAPFPICVASDNDLDMHWSFIVVIII</sequence>
<evidence type="ECO:0000256" key="1">
    <source>
        <dbReference type="SAM" id="MobiDB-lite"/>
    </source>
</evidence>
<name>A0A699XEI2_TANCI</name>
<keyword evidence="2" id="KW-0472">Membrane</keyword>